<evidence type="ECO:0000256" key="1">
    <source>
        <dbReference type="SAM" id="Coils"/>
    </source>
</evidence>
<feature type="coiled-coil region" evidence="1">
    <location>
        <begin position="164"/>
        <end position="191"/>
    </location>
</feature>
<reference evidence="3 4" key="1">
    <citation type="journal article" date="2024" name="Proc. Natl. Acad. Sci. U.S.A.">
        <title>The genetic regulatory architecture and epigenomic basis for age-related changes in rattlesnake venom.</title>
        <authorList>
            <person name="Hogan M.P."/>
            <person name="Holding M.L."/>
            <person name="Nystrom G.S."/>
            <person name="Colston T.J."/>
            <person name="Bartlett D.A."/>
            <person name="Mason A.J."/>
            <person name="Ellsworth S.A."/>
            <person name="Rautsaw R.M."/>
            <person name="Lawrence K.C."/>
            <person name="Strickland J.L."/>
            <person name="He B."/>
            <person name="Fraser P."/>
            <person name="Margres M.J."/>
            <person name="Gilbert D.M."/>
            <person name="Gibbs H.L."/>
            <person name="Parkinson C.L."/>
            <person name="Rokyta D.R."/>
        </authorList>
    </citation>
    <scope>NUCLEOTIDE SEQUENCE [LARGE SCALE GENOMIC DNA]</scope>
    <source>
        <strain evidence="3">DRR0105</strain>
    </source>
</reference>
<sequence length="1190" mass="139256">MPKYSRHLLNSRPEDAENPPKSHQEWTARRRNLPERQVEKALRSAPRSNIGASSVFKAGGRRAASSSCHSGGRAGVGTVGAGGVCESCFFPDNYSHIPMADSSSDSDNIRRRIGRRGPIRATRIRNHETEDVAEKIHTLANTLQDANWNLRHVDQMLGQYREYNNEQAETIANLKENLEESLGQLKNQRLLRNSGVRSASLSSLYASDLDGGIPEGHHFKPTSPLRDYSATLGTRQRRSRSAVRFVDQRGNLDQLHSLHQSLRDLSSEQICLGEDLTRELSRRNRNDAEMKKRLEDISGRLDESQRQELVSERVERRLQEIEREIRSERQLVERRQDQLGHMSVHLQEALKQQDAKAHGAEIILKNKIAKVEDEKSKLEQVLEHSRRKLDHSESNREILLHQIEDLRSQLLRAEEDRLTLQHQITQVAKHHQSHLDEQQDDRRKQRVVQRSDPEKQEMEKQIWELRAQLNHSAVMSEIEELQRCVERKDKEKLQLVMQMEVLTADLEKRDNQQQRMMSQLKEIQNNYKICENECRAAELQVTELGQQLEESIKEAEKYLAEFKQSEVLRLETEKKKEELKLKAQESIRYWKLRCKKLEHEKEKQTELHSQLMEKNNLVLKEKDELKSQLLSTMHQMENFQKELTDVLEKRAIQEEELHCKEMKLSEARSLQMALEQETRDVRKTVDNLEKKLQKESLIQTQIRTEKQHLEEELANINMIHEKDQAKLSEMQEVIKNLSAVRADLANQIAEEKKSKKEMAKSVMELQKQTESVQEEMTTINKQLKLERDVHKQELGELQSELQKMKTKHDQRVQEMMKLFNQEKEEATNHIGMLKSELVEERNFVKAHRRQVEKMKIECDKLTSELTHREEENLKIKRKCNIIKQELDEKNKIINSEDDNLRRLDKERLQLHDQLQSVKTEQESIYSMIGSEVDAACQLFSRDSMEKITATSLTSGIPNDPHRWLAETKAKLRWLCEEVKERQTKEKKLRHQLLQSREQLKQLTLSKETEHQNLIGQIEKQEQLLEEVYQEKKYLLEKTIKKEEEICTLQERITAFETSTQLALEHLESAPEKLNVSENSGDFGNSHSQKEIIEKRYIKYKELVGSLQQHLEDLKHKLESFQDKKTNTDFSAIQNVPSNWQSSTSFMTSSLLSKSESFTKSSVPSDLNSVKRHTKIRAVNRMKLLTEKDKL</sequence>
<feature type="compositionally biased region" description="Basic and acidic residues" evidence="2">
    <location>
        <begin position="12"/>
        <end position="35"/>
    </location>
</feature>
<dbReference type="Proteomes" id="UP001474421">
    <property type="component" value="Unassembled WGS sequence"/>
</dbReference>
<feature type="coiled-coil region" evidence="1">
    <location>
        <begin position="727"/>
        <end position="807"/>
    </location>
</feature>
<name>A0AAW1C666_CROAD</name>
<comment type="caution">
    <text evidence="3">The sequence shown here is derived from an EMBL/GenBank/DDBJ whole genome shotgun (WGS) entry which is preliminary data.</text>
</comment>
<keyword evidence="4" id="KW-1185">Reference proteome</keyword>
<dbReference type="GO" id="GO:0000922">
    <property type="term" value="C:spindle pole"/>
    <property type="evidence" value="ECO:0007669"/>
    <property type="project" value="TreeGrafter"/>
</dbReference>
<evidence type="ECO:0000256" key="2">
    <source>
        <dbReference type="SAM" id="MobiDB-lite"/>
    </source>
</evidence>
<organism evidence="3 4">
    <name type="scientific">Crotalus adamanteus</name>
    <name type="common">Eastern diamondback rattlesnake</name>
    <dbReference type="NCBI Taxonomy" id="8729"/>
    <lineage>
        <taxon>Eukaryota</taxon>
        <taxon>Metazoa</taxon>
        <taxon>Chordata</taxon>
        <taxon>Craniata</taxon>
        <taxon>Vertebrata</taxon>
        <taxon>Euteleostomi</taxon>
        <taxon>Lepidosauria</taxon>
        <taxon>Squamata</taxon>
        <taxon>Bifurcata</taxon>
        <taxon>Unidentata</taxon>
        <taxon>Episquamata</taxon>
        <taxon>Toxicofera</taxon>
        <taxon>Serpentes</taxon>
        <taxon>Colubroidea</taxon>
        <taxon>Viperidae</taxon>
        <taxon>Crotalinae</taxon>
        <taxon>Crotalus</taxon>
    </lineage>
</organism>
<evidence type="ECO:0000313" key="3">
    <source>
        <dbReference type="EMBL" id="KAK9409528.1"/>
    </source>
</evidence>
<feature type="coiled-coil region" evidence="1">
    <location>
        <begin position="304"/>
        <end position="423"/>
    </location>
</feature>
<dbReference type="PANTHER" id="PTHR46657">
    <property type="entry name" value="CENTROSOMAL PROTEIN OF 128 KDA"/>
    <property type="match status" value="1"/>
</dbReference>
<gene>
    <name evidence="3" type="ORF">NXF25_000703</name>
</gene>
<evidence type="ECO:0000313" key="4">
    <source>
        <dbReference type="Proteomes" id="UP001474421"/>
    </source>
</evidence>
<protein>
    <submittedName>
        <fullName evidence="3">Centrosomal protein</fullName>
    </submittedName>
</protein>
<feature type="coiled-coil region" evidence="1">
    <location>
        <begin position="844"/>
        <end position="920"/>
    </location>
</feature>
<keyword evidence="1" id="KW-0175">Coiled coil</keyword>
<feature type="coiled-coil region" evidence="1">
    <location>
        <begin position="506"/>
        <end position="694"/>
    </location>
</feature>
<dbReference type="EMBL" id="JAOTOJ010000001">
    <property type="protein sequence ID" value="KAK9409528.1"/>
    <property type="molecule type" value="Genomic_DNA"/>
</dbReference>
<dbReference type="PANTHER" id="PTHR46657:SF1">
    <property type="entry name" value="CENTROSOMAL PROTEIN OF 128 KDA"/>
    <property type="match status" value="1"/>
</dbReference>
<feature type="region of interest" description="Disordered" evidence="2">
    <location>
        <begin position="1"/>
        <end position="35"/>
    </location>
</feature>
<dbReference type="GO" id="GO:0005814">
    <property type="term" value="C:centriole"/>
    <property type="evidence" value="ECO:0007669"/>
    <property type="project" value="TreeGrafter"/>
</dbReference>
<feature type="coiled-coil region" evidence="1">
    <location>
        <begin position="1010"/>
        <end position="1037"/>
    </location>
</feature>
<dbReference type="InterPro" id="IPR026652">
    <property type="entry name" value="CEP128"/>
</dbReference>
<feature type="compositionally biased region" description="Basic and acidic residues" evidence="2">
    <location>
        <begin position="433"/>
        <end position="455"/>
    </location>
</feature>
<proteinExistence type="predicted"/>
<dbReference type="AlphaFoldDB" id="A0AAW1C666"/>
<accession>A0AAW1C666</accession>
<feature type="region of interest" description="Disordered" evidence="2">
    <location>
        <begin position="429"/>
        <end position="455"/>
    </location>
</feature>